<dbReference type="EMBL" id="JAMGZJ010000078">
    <property type="protein sequence ID" value="MCU6671283.1"/>
    <property type="molecule type" value="Genomic_DNA"/>
</dbReference>
<name>A0A9J6QLU9_9ENTR</name>
<protein>
    <submittedName>
        <fullName evidence="1">Lrp/AsnC ligand binding domain-containing protein</fullName>
    </submittedName>
</protein>
<keyword evidence="2" id="KW-1185">Reference proteome</keyword>
<evidence type="ECO:0000313" key="1">
    <source>
        <dbReference type="EMBL" id="MCU6671283.1"/>
    </source>
</evidence>
<comment type="caution">
    <text evidence="1">The sequence shown here is derived from an EMBL/GenBank/DDBJ whole genome shotgun (WGS) entry which is preliminary data.</text>
</comment>
<proteinExistence type="predicted"/>
<gene>
    <name evidence="1" type="ORF">M8013_21390</name>
</gene>
<organism evidence="1 2">
    <name type="scientific">Silvania confinis</name>
    <dbReference type="NCBI Taxonomy" id="2926470"/>
    <lineage>
        <taxon>Bacteria</taxon>
        <taxon>Pseudomonadati</taxon>
        <taxon>Pseudomonadota</taxon>
        <taxon>Gammaproteobacteria</taxon>
        <taxon>Enterobacterales</taxon>
        <taxon>Enterobacteriaceae</taxon>
        <taxon>Silvania</taxon>
    </lineage>
</organism>
<accession>A0A9J6QLU9</accession>
<evidence type="ECO:0000313" key="2">
    <source>
        <dbReference type="Proteomes" id="UP001061282"/>
    </source>
</evidence>
<sequence>MHTVAGDGCVLIKVRANDTESLENFLTAIRIQRNAQKRKPLRLPKAILRVPYSIRRLSPALFMA</sequence>
<reference evidence="1" key="1">
    <citation type="submission" date="2022-05" db="EMBL/GenBank/DDBJ databases">
        <title>Description of a novel species of Leclercia; Leclercia tamurae and the Proposal for a Novel Genus Silvania gen. nov. Containing Two Novel Species Silvania hatchlandensis sp. nov. and Silvania confinis sp. nov. Isolated from the Rhizosphere of Oak.</title>
        <authorList>
            <person name="Maddock D.W."/>
            <person name="Brady C.L."/>
            <person name="Denman S."/>
            <person name="Arnold D."/>
        </authorList>
    </citation>
    <scope>NUCLEOTIDE SEQUENCE</scope>
    <source>
        <strain evidence="1">H4N4</strain>
    </source>
</reference>
<dbReference type="Gene3D" id="3.30.70.920">
    <property type="match status" value="1"/>
</dbReference>
<dbReference type="Proteomes" id="UP001061282">
    <property type="component" value="Unassembled WGS sequence"/>
</dbReference>
<dbReference type="AlphaFoldDB" id="A0A9J6QLU9"/>